<keyword evidence="5" id="KW-0276">Fatty acid metabolism</keyword>
<evidence type="ECO:0000256" key="2">
    <source>
        <dbReference type="ARBA" id="ARBA00023002"/>
    </source>
</evidence>
<dbReference type="PANTHER" id="PTHR42879:SF2">
    <property type="entry name" value="3-OXOACYL-[ACYL-CARRIER-PROTEIN] REDUCTASE FABG"/>
    <property type="match status" value="1"/>
</dbReference>
<comment type="catalytic activity">
    <reaction evidence="5">
        <text>a (3R)-hydroxyacyl-[ACP] + NADP(+) = a 3-oxoacyl-[ACP] + NADPH + H(+)</text>
        <dbReference type="Rhea" id="RHEA:17397"/>
        <dbReference type="Rhea" id="RHEA-COMP:9916"/>
        <dbReference type="Rhea" id="RHEA-COMP:9945"/>
        <dbReference type="ChEBI" id="CHEBI:15378"/>
        <dbReference type="ChEBI" id="CHEBI:57783"/>
        <dbReference type="ChEBI" id="CHEBI:58349"/>
        <dbReference type="ChEBI" id="CHEBI:78776"/>
        <dbReference type="ChEBI" id="CHEBI:78827"/>
        <dbReference type="EC" id="1.1.1.100"/>
    </reaction>
</comment>
<dbReference type="GO" id="GO:0051287">
    <property type="term" value="F:NAD binding"/>
    <property type="evidence" value="ECO:0007669"/>
    <property type="project" value="UniProtKB-UniRule"/>
</dbReference>
<dbReference type="Gene3D" id="3.40.50.720">
    <property type="entry name" value="NAD(P)-binding Rossmann-like Domain"/>
    <property type="match status" value="1"/>
</dbReference>
<feature type="binding site" evidence="4">
    <location>
        <position position="95"/>
    </location>
    <ligand>
        <name>NADP(+)</name>
        <dbReference type="ChEBI" id="CHEBI:58349"/>
    </ligand>
</feature>
<dbReference type="PRINTS" id="PR00081">
    <property type="entry name" value="GDHRDH"/>
</dbReference>
<comment type="subunit">
    <text evidence="5">Homotetramer.</text>
</comment>
<dbReference type="InterPro" id="IPR020904">
    <property type="entry name" value="Sc_DH/Rdtase_CS"/>
</dbReference>
<keyword evidence="5" id="KW-0443">Lipid metabolism</keyword>
<dbReference type="PRINTS" id="PR00080">
    <property type="entry name" value="SDRFAMILY"/>
</dbReference>
<feature type="binding site" evidence="4">
    <location>
        <position position="193"/>
    </location>
    <ligand>
        <name>NADP(+)</name>
        <dbReference type="ChEBI" id="CHEBI:58349"/>
    </ligand>
</feature>
<dbReference type="InterPro" id="IPR050259">
    <property type="entry name" value="SDR"/>
</dbReference>
<dbReference type="Pfam" id="PF13561">
    <property type="entry name" value="adh_short_C2"/>
    <property type="match status" value="1"/>
</dbReference>
<comment type="function">
    <text evidence="5">Catalyzes the NADPH-dependent reduction of beta-ketoacyl-ACP substrates to beta-hydroxyacyl-ACP products, the first reductive step in the elongation cycle of fatty acid biosynthesis.</text>
</comment>
<evidence type="ECO:0000313" key="7">
    <source>
        <dbReference type="EMBL" id="GEJ56168.1"/>
    </source>
</evidence>
<dbReference type="AlphaFoldDB" id="A0A7I9VJ41"/>
<dbReference type="NCBIfam" id="TIGR01830">
    <property type="entry name" value="3oxo_ACP_reduc"/>
    <property type="match status" value="1"/>
</dbReference>
<feature type="domain" description="Ketoreductase" evidence="6">
    <location>
        <begin position="10"/>
        <end position="191"/>
    </location>
</feature>
<dbReference type="NCBIfam" id="NF009466">
    <property type="entry name" value="PRK12826.1-2"/>
    <property type="match status" value="1"/>
</dbReference>
<organism evidence="7 8">
    <name type="scientific">Anaeromyxobacter diazotrophicus</name>
    <dbReference type="NCBI Taxonomy" id="2590199"/>
    <lineage>
        <taxon>Bacteria</taxon>
        <taxon>Pseudomonadati</taxon>
        <taxon>Myxococcota</taxon>
        <taxon>Myxococcia</taxon>
        <taxon>Myxococcales</taxon>
        <taxon>Cystobacterineae</taxon>
        <taxon>Anaeromyxobacteraceae</taxon>
        <taxon>Anaeromyxobacter</taxon>
    </lineage>
</organism>
<sequence length="252" mass="25698">MTGMYDFGGKAALVTGGSRGIGRAVAIALAEGKAKVALNYAGNEAAAQEAAALCTQAGAAAVKLLKFDVSDPAACAAAVDEVVGAFGGLHVLVNNAGIAVDQLVMRVKDDDWQRQLDVNLTGAFNLIRAATRPMMKARGGAIVNLTSVVGEMGNAGQAAYAATKAGLIGLTKSVARELASRNIRVNAVAPGFIDTDMTAGLPEAAKTGMLNMIPLARLGTAKEVADAVAWLASDRASYVTGEVVRVNGGMYM</sequence>
<evidence type="ECO:0000256" key="4">
    <source>
        <dbReference type="PIRSR" id="PIRSR611284-2"/>
    </source>
</evidence>
<reference evidence="8" key="1">
    <citation type="journal article" date="2020" name="Appl. Environ. Microbiol.">
        <title>Diazotrophic Anaeromyxobacter Isolates from Soils.</title>
        <authorList>
            <person name="Masuda Y."/>
            <person name="Yamanaka H."/>
            <person name="Xu Z.X."/>
            <person name="Shiratori Y."/>
            <person name="Aono T."/>
            <person name="Amachi S."/>
            <person name="Senoo K."/>
            <person name="Itoh H."/>
        </authorList>
    </citation>
    <scope>NUCLEOTIDE SEQUENCE [LARGE SCALE GENOMIC DNA]</scope>
    <source>
        <strain evidence="8">R267</strain>
    </source>
</reference>
<dbReference type="EC" id="1.1.1.100" evidence="5"/>
<evidence type="ECO:0000313" key="8">
    <source>
        <dbReference type="Proteomes" id="UP000503640"/>
    </source>
</evidence>
<dbReference type="GO" id="GO:0006633">
    <property type="term" value="P:fatty acid biosynthetic process"/>
    <property type="evidence" value="ECO:0007669"/>
    <property type="project" value="UniProtKB-UniPathway"/>
</dbReference>
<keyword evidence="2 5" id="KW-0560">Oxidoreductase</keyword>
<evidence type="ECO:0000256" key="3">
    <source>
        <dbReference type="PIRSR" id="PIRSR611284-1"/>
    </source>
</evidence>
<keyword evidence="5" id="KW-0275">Fatty acid biosynthesis</keyword>
<dbReference type="GO" id="GO:0004316">
    <property type="term" value="F:3-oxoacyl-[acyl-carrier-protein] reductase (NADPH) activity"/>
    <property type="evidence" value="ECO:0007669"/>
    <property type="project" value="UniProtKB-UniRule"/>
</dbReference>
<evidence type="ECO:0000256" key="5">
    <source>
        <dbReference type="RuleBase" id="RU366074"/>
    </source>
</evidence>
<keyword evidence="4 5" id="KW-0521">NADP</keyword>
<dbReference type="InterPro" id="IPR011284">
    <property type="entry name" value="3oxo_ACP_reduc"/>
</dbReference>
<dbReference type="InterPro" id="IPR002347">
    <property type="entry name" value="SDR_fam"/>
</dbReference>
<dbReference type="SUPFAM" id="SSF51735">
    <property type="entry name" value="NAD(P)-binding Rossmann-fold domains"/>
    <property type="match status" value="1"/>
</dbReference>
<dbReference type="UniPathway" id="UPA00094"/>
<proteinExistence type="inferred from homology"/>
<keyword evidence="5" id="KW-0444">Lipid biosynthesis</keyword>
<dbReference type="SMART" id="SM00822">
    <property type="entry name" value="PKS_KR"/>
    <property type="match status" value="1"/>
</dbReference>
<dbReference type="Proteomes" id="UP000503640">
    <property type="component" value="Unassembled WGS sequence"/>
</dbReference>
<dbReference type="PANTHER" id="PTHR42879">
    <property type="entry name" value="3-OXOACYL-(ACYL-CARRIER-PROTEIN) REDUCTASE"/>
    <property type="match status" value="1"/>
</dbReference>
<dbReference type="FunFam" id="3.40.50.720:FF:000173">
    <property type="entry name" value="3-oxoacyl-[acyl-carrier protein] reductase"/>
    <property type="match status" value="1"/>
</dbReference>
<gene>
    <name evidence="7" type="primary">fabG</name>
    <name evidence="7" type="ORF">AMYX_09090</name>
</gene>
<feature type="active site" description="Proton acceptor" evidence="3">
    <location>
        <position position="160"/>
    </location>
</feature>
<dbReference type="InterPro" id="IPR036291">
    <property type="entry name" value="NAD(P)-bd_dom_sf"/>
</dbReference>
<dbReference type="InterPro" id="IPR057326">
    <property type="entry name" value="KR_dom"/>
</dbReference>
<evidence type="ECO:0000259" key="6">
    <source>
        <dbReference type="SMART" id="SM00822"/>
    </source>
</evidence>
<comment type="pathway">
    <text evidence="5">Lipid metabolism; fatty acid biosynthesis.</text>
</comment>
<name>A0A7I9VJ41_9BACT</name>
<dbReference type="PROSITE" id="PS00061">
    <property type="entry name" value="ADH_SHORT"/>
    <property type="match status" value="1"/>
</dbReference>
<feature type="binding site" evidence="4">
    <location>
        <begin position="16"/>
        <end position="19"/>
    </location>
    <ligand>
        <name>NADP(+)</name>
        <dbReference type="ChEBI" id="CHEBI:58349"/>
    </ligand>
</feature>
<protein>
    <recommendedName>
        <fullName evidence="5">3-oxoacyl-[acyl-carrier-protein] reductase</fullName>
        <ecNumber evidence="5">1.1.1.100</ecNumber>
    </recommendedName>
</protein>
<dbReference type="EMBL" id="BJTG01000002">
    <property type="protein sequence ID" value="GEJ56168.1"/>
    <property type="molecule type" value="Genomic_DNA"/>
</dbReference>
<dbReference type="NCBIfam" id="NF005559">
    <property type="entry name" value="PRK07231.1"/>
    <property type="match status" value="1"/>
</dbReference>
<keyword evidence="8" id="KW-1185">Reference proteome</keyword>
<comment type="similarity">
    <text evidence="1 5">Belongs to the short-chain dehydrogenases/reductases (SDR) family.</text>
</comment>
<evidence type="ECO:0000256" key="1">
    <source>
        <dbReference type="ARBA" id="ARBA00006484"/>
    </source>
</evidence>
<accession>A0A7I9VJ41</accession>
<feature type="binding site" evidence="4">
    <location>
        <begin position="160"/>
        <end position="164"/>
    </location>
    <ligand>
        <name>NADP(+)</name>
        <dbReference type="ChEBI" id="CHEBI:58349"/>
    </ligand>
</feature>
<comment type="caution">
    <text evidence="7">The sequence shown here is derived from an EMBL/GenBank/DDBJ whole genome shotgun (WGS) entry which is preliminary data.</text>
</comment>